<reference evidence="1" key="2">
    <citation type="submission" date="2023-05" db="EMBL/GenBank/DDBJ databases">
        <authorList>
            <person name="Schelkunov M.I."/>
        </authorList>
    </citation>
    <scope>NUCLEOTIDE SEQUENCE</scope>
    <source>
        <strain evidence="1">Hsosn_3</strain>
        <tissue evidence="1">Leaf</tissue>
    </source>
</reference>
<dbReference type="AlphaFoldDB" id="A0AAD8HXP8"/>
<evidence type="ECO:0000313" key="1">
    <source>
        <dbReference type="EMBL" id="KAK1374278.1"/>
    </source>
</evidence>
<dbReference type="EMBL" id="JAUIZM010000007">
    <property type="protein sequence ID" value="KAK1374278.1"/>
    <property type="molecule type" value="Genomic_DNA"/>
</dbReference>
<evidence type="ECO:0000313" key="2">
    <source>
        <dbReference type="Proteomes" id="UP001237642"/>
    </source>
</evidence>
<keyword evidence="2" id="KW-1185">Reference proteome</keyword>
<sequence length="233" mass="26948">MENYFSTGLNIATTLRDQRILNPQLSLQVCREIPGCQMEVLVFSQENMRLMEERIRPLLLRFNKNALLESKFKSFHGFMEVLFVLRNVNSLLLMILLGGLVDFSPETSFPNEEGYAHGHRGSGPDFMVSPSKLHQKIKSAMNELRGKQAGVILYEFLRANRTIKEVDRGLWKNMQFDDIVVMLDDMNDKVKNLKSCFEVLQSGAENFIVQIDDFFDEIVEGRNELLDMCSHRY</sequence>
<gene>
    <name evidence="1" type="ORF">POM88_030471</name>
</gene>
<dbReference type="Proteomes" id="UP001237642">
    <property type="component" value="Unassembled WGS sequence"/>
</dbReference>
<organism evidence="1 2">
    <name type="scientific">Heracleum sosnowskyi</name>
    <dbReference type="NCBI Taxonomy" id="360622"/>
    <lineage>
        <taxon>Eukaryota</taxon>
        <taxon>Viridiplantae</taxon>
        <taxon>Streptophyta</taxon>
        <taxon>Embryophyta</taxon>
        <taxon>Tracheophyta</taxon>
        <taxon>Spermatophyta</taxon>
        <taxon>Magnoliopsida</taxon>
        <taxon>eudicotyledons</taxon>
        <taxon>Gunneridae</taxon>
        <taxon>Pentapetalae</taxon>
        <taxon>asterids</taxon>
        <taxon>campanulids</taxon>
        <taxon>Apiales</taxon>
        <taxon>Apiaceae</taxon>
        <taxon>Apioideae</taxon>
        <taxon>apioid superclade</taxon>
        <taxon>Tordylieae</taxon>
        <taxon>Tordyliinae</taxon>
        <taxon>Heracleum</taxon>
    </lineage>
</organism>
<protein>
    <submittedName>
        <fullName evidence="1">Riboflavin biosynthesis protein RibD-like</fullName>
    </submittedName>
</protein>
<proteinExistence type="predicted"/>
<reference evidence="1" key="1">
    <citation type="submission" date="2023-02" db="EMBL/GenBank/DDBJ databases">
        <title>Genome of toxic invasive species Heracleum sosnowskyi carries increased number of genes despite the absence of recent whole-genome duplications.</title>
        <authorList>
            <person name="Schelkunov M."/>
            <person name="Shtratnikova V."/>
            <person name="Makarenko M."/>
            <person name="Klepikova A."/>
            <person name="Omelchenko D."/>
            <person name="Novikova G."/>
            <person name="Obukhova E."/>
            <person name="Bogdanov V."/>
            <person name="Penin A."/>
            <person name="Logacheva M."/>
        </authorList>
    </citation>
    <scope>NUCLEOTIDE SEQUENCE</scope>
    <source>
        <strain evidence="1">Hsosn_3</strain>
        <tissue evidence="1">Leaf</tissue>
    </source>
</reference>
<dbReference type="PANTHER" id="PTHR31509">
    <property type="entry name" value="BPS1-LIKE PROTEIN"/>
    <property type="match status" value="1"/>
</dbReference>
<accession>A0AAD8HXP8</accession>
<comment type="caution">
    <text evidence="1">The sequence shown here is derived from an EMBL/GenBank/DDBJ whole genome shotgun (WGS) entry which is preliminary data.</text>
</comment>
<name>A0AAD8HXP8_9APIA</name>